<evidence type="ECO:0000256" key="1">
    <source>
        <dbReference type="ARBA" id="ARBA00009477"/>
    </source>
</evidence>
<accession>A0ABU3CHC3</accession>
<sequence>MKNRKNIIIVLVTLLIGGLIGWLVKPSENVSSESVSDHDHAMEENQIWTCSMHPQIRQQEPGDCPICGMDLIPVSEDNGVVADPSVFRMSENALKLANVRTMTVGSGNAEKEVRLNGKVVVDEGNAYTQSTHIPGRIEQMRVNFTGESIQRGQTLATVYSPQLVTAQEELLQAQAIKESQPELFEAAKQKLRNWKIGENQIQQILNSGQAIQRFPITADVSGVVTEKIADQGDYLEQGMPVYEISNLEEVWVVFDLYESELGWIEEGSTVEYTIRSIPGEIFEGEINFIDPLLNSNTRVALARVEVNNENGRLKPGMFASGVVTNQLGQDSSEEIVVPKSAVLWTGERSLVYIKSDLADGAGFRLQEVTLGTSLGDSYVIENGLQEGDEIVVNGTFTVDAAVQLAGKPSMMNPDIYKEVLDETFTLPVEARNQAASIVETYLELKDALTEDDFDSAEKFAESLGRKLANIEPEELQEEAGASLAFYKEQLQERTLAITSAGDISEMRSNFDELSTVMIDFVSTFRPVDTSLFVQHCPMADNDRGADWLSLSREIRNPYYGEAMLTCGEVSKEIN</sequence>
<evidence type="ECO:0000256" key="3">
    <source>
        <dbReference type="SAM" id="Phobius"/>
    </source>
</evidence>
<feature type="transmembrane region" description="Helical" evidence="3">
    <location>
        <begin position="7"/>
        <end position="24"/>
    </location>
</feature>
<evidence type="ECO:0000259" key="7">
    <source>
        <dbReference type="Pfam" id="PF25919"/>
    </source>
</evidence>
<evidence type="ECO:0000313" key="10">
    <source>
        <dbReference type="EMBL" id="MDT0645744.1"/>
    </source>
</evidence>
<dbReference type="Pfam" id="PF11827">
    <property type="entry name" value="DUF3347"/>
    <property type="match status" value="1"/>
</dbReference>
<dbReference type="Pfam" id="PF19335">
    <property type="entry name" value="HMBD"/>
    <property type="match status" value="1"/>
</dbReference>
<dbReference type="InterPro" id="IPR058790">
    <property type="entry name" value="BSH_CusB"/>
</dbReference>
<dbReference type="Gene3D" id="6.10.140.730">
    <property type="match status" value="1"/>
</dbReference>
<evidence type="ECO:0000259" key="6">
    <source>
        <dbReference type="Pfam" id="PF25869"/>
    </source>
</evidence>
<dbReference type="Pfam" id="PF25975">
    <property type="entry name" value="CzcB_C"/>
    <property type="match status" value="1"/>
</dbReference>
<dbReference type="InterPro" id="IPR021782">
    <property type="entry name" value="DUF3347"/>
</dbReference>
<dbReference type="InterPro" id="IPR058792">
    <property type="entry name" value="Beta-barrel_RND_2"/>
</dbReference>
<comment type="similarity">
    <text evidence="1">Belongs to the membrane fusion protein (MFP) (TC 8.A.1) family.</text>
</comment>
<comment type="caution">
    <text evidence="10">The sequence shown here is derived from an EMBL/GenBank/DDBJ whole genome shotgun (WGS) entry which is preliminary data.</text>
</comment>
<organism evidence="10 11">
    <name type="scientific">Autumnicola lenta</name>
    <dbReference type="NCBI Taxonomy" id="3075593"/>
    <lineage>
        <taxon>Bacteria</taxon>
        <taxon>Pseudomonadati</taxon>
        <taxon>Bacteroidota</taxon>
        <taxon>Flavobacteriia</taxon>
        <taxon>Flavobacteriales</taxon>
        <taxon>Flavobacteriaceae</taxon>
        <taxon>Autumnicola</taxon>
    </lineage>
</organism>
<evidence type="ECO:0000313" key="11">
    <source>
        <dbReference type="Proteomes" id="UP001245285"/>
    </source>
</evidence>
<feature type="domain" description="DUF3347" evidence="4">
    <location>
        <begin position="437"/>
        <end position="526"/>
    </location>
</feature>
<dbReference type="Gene3D" id="2.40.420.20">
    <property type="match status" value="1"/>
</dbReference>
<dbReference type="InterPro" id="IPR006143">
    <property type="entry name" value="RND_pump_MFP"/>
</dbReference>
<evidence type="ECO:0000259" key="9">
    <source>
        <dbReference type="Pfam" id="PF25975"/>
    </source>
</evidence>
<dbReference type="SUPFAM" id="SSF111369">
    <property type="entry name" value="HlyD-like secretion proteins"/>
    <property type="match status" value="1"/>
</dbReference>
<dbReference type="InterPro" id="IPR045800">
    <property type="entry name" value="HMBD"/>
</dbReference>
<dbReference type="EMBL" id="JAVRHO010000004">
    <property type="protein sequence ID" value="MDT0645744.1"/>
    <property type="molecule type" value="Genomic_DNA"/>
</dbReference>
<dbReference type="InterPro" id="IPR051909">
    <property type="entry name" value="MFP_Cation_Efflux"/>
</dbReference>
<feature type="domain" description="CusB-like barrel-sandwich hybrid" evidence="7">
    <location>
        <begin position="134"/>
        <end position="244"/>
    </location>
</feature>
<dbReference type="InterPro" id="IPR058791">
    <property type="entry name" value="3HB_CusB"/>
</dbReference>
<gene>
    <name evidence="10" type="ORF">RM545_03500</name>
</gene>
<keyword evidence="11" id="KW-1185">Reference proteome</keyword>
<dbReference type="PANTHER" id="PTHR30097">
    <property type="entry name" value="CATION EFFLUX SYSTEM PROTEIN CUSB"/>
    <property type="match status" value="1"/>
</dbReference>
<dbReference type="Pfam" id="PF25919">
    <property type="entry name" value="BSH_CusB"/>
    <property type="match status" value="1"/>
</dbReference>
<proteinExistence type="inferred from homology"/>
<evidence type="ECO:0000256" key="2">
    <source>
        <dbReference type="ARBA" id="ARBA00022448"/>
    </source>
</evidence>
<dbReference type="Gene3D" id="2.40.30.170">
    <property type="match status" value="1"/>
</dbReference>
<feature type="domain" description="CzcB-like C-terminal circularly permuted SH3-like" evidence="9">
    <location>
        <begin position="335"/>
        <end position="398"/>
    </location>
</feature>
<dbReference type="Pfam" id="PF25869">
    <property type="entry name" value="3HB_CusB"/>
    <property type="match status" value="1"/>
</dbReference>
<keyword evidence="3" id="KW-1133">Transmembrane helix</keyword>
<protein>
    <submittedName>
        <fullName evidence="10">Efflux RND transporter periplasmic adaptor subunit</fullName>
    </submittedName>
</protein>
<feature type="domain" description="CusB-like beta-barrel" evidence="8">
    <location>
        <begin position="249"/>
        <end position="323"/>
    </location>
</feature>
<dbReference type="PANTHER" id="PTHR30097:SF4">
    <property type="entry name" value="SLR6042 PROTEIN"/>
    <property type="match status" value="1"/>
</dbReference>
<dbReference type="InterPro" id="IPR058649">
    <property type="entry name" value="CzcB_C"/>
</dbReference>
<keyword evidence="3" id="KW-0472">Membrane</keyword>
<keyword evidence="3" id="KW-0812">Transmembrane</keyword>
<reference evidence="10 11" key="1">
    <citation type="submission" date="2023-09" db="EMBL/GenBank/DDBJ databases">
        <authorList>
            <person name="Rey-Velasco X."/>
        </authorList>
    </citation>
    <scope>NUCLEOTIDE SEQUENCE [LARGE SCALE GENOMIC DNA]</scope>
    <source>
        <strain evidence="10 11">F260</strain>
    </source>
</reference>
<dbReference type="RefSeq" id="WP_311493931.1">
    <property type="nucleotide sequence ID" value="NZ_JAVRHO010000004.1"/>
</dbReference>
<dbReference type="Pfam" id="PF25954">
    <property type="entry name" value="Beta-barrel_RND_2"/>
    <property type="match status" value="1"/>
</dbReference>
<dbReference type="Proteomes" id="UP001245285">
    <property type="component" value="Unassembled WGS sequence"/>
</dbReference>
<feature type="domain" description="Heavy metal binding" evidence="5">
    <location>
        <begin position="48"/>
        <end position="74"/>
    </location>
</feature>
<evidence type="ECO:0000259" key="4">
    <source>
        <dbReference type="Pfam" id="PF11827"/>
    </source>
</evidence>
<evidence type="ECO:0000259" key="5">
    <source>
        <dbReference type="Pfam" id="PF19335"/>
    </source>
</evidence>
<name>A0ABU3CHC3_9FLAO</name>
<evidence type="ECO:0000259" key="8">
    <source>
        <dbReference type="Pfam" id="PF25954"/>
    </source>
</evidence>
<keyword evidence="2" id="KW-0813">Transport</keyword>
<feature type="domain" description="CusB-like three alpha-helical bundle" evidence="6">
    <location>
        <begin position="163"/>
        <end position="210"/>
    </location>
</feature>
<dbReference type="NCBIfam" id="TIGR01730">
    <property type="entry name" value="RND_mfp"/>
    <property type="match status" value="1"/>
</dbReference>